<protein>
    <recommendedName>
        <fullName evidence="10">Regulator of SigK</fullName>
    </recommendedName>
    <alternativeName>
        <fullName evidence="9">Sigma-K anti-sigma factor RskA</fullName>
    </alternativeName>
</protein>
<sequence length="299" mass="30537">MSNDDDNTFGGDGMDEIDAMSAAYALNALTDPERTLFEERLHDNPDLQREVAELNETALLLGRAVPPVTPSAGLRSSILDLLDSTPQLPALTLVPPVADRAQDAAVLPPETSPRATGPAVVTVGEVASGELLRPTPLAHQRWFLRPAALLAGAAAAAALFFGGGAILNQHQPAPVVSQIAGPTANSSTDASRILAASDVQHASAKIAAGGTATVYWSAALGQSAVVLDGVATLPTSKTYQLWYINGAVIKSAGLVSTKSGTLTQVLKGDLTSGATVGITVEPKGGSKQPTTTPIAAIPV</sequence>
<dbReference type="InterPro" id="IPR018764">
    <property type="entry name" value="RskA_C"/>
</dbReference>
<evidence type="ECO:0000256" key="8">
    <source>
        <dbReference type="ARBA" id="ARBA00023163"/>
    </source>
</evidence>
<evidence type="ECO:0000256" key="2">
    <source>
        <dbReference type="ARBA" id="ARBA00004236"/>
    </source>
</evidence>
<comment type="subcellular location">
    <subcellularLocation>
        <location evidence="2">Cell membrane</location>
    </subcellularLocation>
    <subcellularLocation>
        <location evidence="1">Membrane</location>
        <topology evidence="1">Single-pass membrane protein</topology>
    </subcellularLocation>
</comment>
<evidence type="ECO:0000313" key="12">
    <source>
        <dbReference type="EMBL" id="RKR75398.1"/>
    </source>
</evidence>
<dbReference type="Gene3D" id="1.10.10.1320">
    <property type="entry name" value="Anti-sigma factor, zinc-finger domain"/>
    <property type="match status" value="1"/>
</dbReference>
<proteinExistence type="predicted"/>
<keyword evidence="8" id="KW-0804">Transcription</keyword>
<comment type="caution">
    <text evidence="12">The sequence shown here is derived from an EMBL/GenBank/DDBJ whole genome shotgun (WGS) entry which is preliminary data.</text>
</comment>
<dbReference type="Proteomes" id="UP000280008">
    <property type="component" value="Unassembled WGS sequence"/>
</dbReference>
<evidence type="ECO:0000256" key="9">
    <source>
        <dbReference type="ARBA" id="ARBA00029829"/>
    </source>
</evidence>
<keyword evidence="7" id="KW-0472">Membrane</keyword>
<keyword evidence="3" id="KW-1003">Cell membrane</keyword>
<evidence type="ECO:0000313" key="13">
    <source>
        <dbReference type="Proteomes" id="UP000280008"/>
    </source>
</evidence>
<reference evidence="12 13" key="1">
    <citation type="submission" date="2018-10" db="EMBL/GenBank/DDBJ databases">
        <title>Sequencing the genomes of 1000 actinobacteria strains.</title>
        <authorList>
            <person name="Klenk H.-P."/>
        </authorList>
    </citation>
    <scope>NUCLEOTIDE SEQUENCE [LARGE SCALE GENOMIC DNA]</scope>
    <source>
        <strain evidence="12 13">DSM 17894</strain>
    </source>
</reference>
<accession>A0A495IJ12</accession>
<dbReference type="GO" id="GO:0016989">
    <property type="term" value="F:sigma factor antagonist activity"/>
    <property type="evidence" value="ECO:0007669"/>
    <property type="project" value="TreeGrafter"/>
</dbReference>
<dbReference type="RefSeq" id="WP_121370202.1">
    <property type="nucleotide sequence ID" value="NZ_RBKS01000001.1"/>
</dbReference>
<dbReference type="InterPro" id="IPR041916">
    <property type="entry name" value="Anti_sigma_zinc_sf"/>
</dbReference>
<organism evidence="12 13">
    <name type="scientific">Frondihabitans australicus</name>
    <dbReference type="NCBI Taxonomy" id="386892"/>
    <lineage>
        <taxon>Bacteria</taxon>
        <taxon>Bacillati</taxon>
        <taxon>Actinomycetota</taxon>
        <taxon>Actinomycetes</taxon>
        <taxon>Micrococcales</taxon>
        <taxon>Microbacteriaceae</taxon>
        <taxon>Frondihabitans</taxon>
    </lineage>
</organism>
<evidence type="ECO:0000256" key="10">
    <source>
        <dbReference type="ARBA" id="ARBA00030803"/>
    </source>
</evidence>
<gene>
    <name evidence="12" type="ORF">C8E83_2544</name>
</gene>
<dbReference type="AlphaFoldDB" id="A0A495IJ12"/>
<dbReference type="GO" id="GO:0005886">
    <property type="term" value="C:plasma membrane"/>
    <property type="evidence" value="ECO:0007669"/>
    <property type="project" value="UniProtKB-SubCell"/>
</dbReference>
<evidence type="ECO:0000256" key="5">
    <source>
        <dbReference type="ARBA" id="ARBA00022989"/>
    </source>
</evidence>
<dbReference type="InterPro" id="IPR051474">
    <property type="entry name" value="Anti-sigma-K/W_factor"/>
</dbReference>
<dbReference type="Pfam" id="PF10099">
    <property type="entry name" value="RskA_C"/>
    <property type="match status" value="1"/>
</dbReference>
<evidence type="ECO:0000256" key="6">
    <source>
        <dbReference type="ARBA" id="ARBA00023015"/>
    </source>
</evidence>
<keyword evidence="4" id="KW-0812">Transmembrane</keyword>
<dbReference type="PANTHER" id="PTHR37461">
    <property type="entry name" value="ANTI-SIGMA-K FACTOR RSKA"/>
    <property type="match status" value="1"/>
</dbReference>
<keyword evidence="6" id="KW-0805">Transcription regulation</keyword>
<dbReference type="PANTHER" id="PTHR37461:SF1">
    <property type="entry name" value="ANTI-SIGMA-K FACTOR RSKA"/>
    <property type="match status" value="1"/>
</dbReference>
<evidence type="ECO:0000259" key="11">
    <source>
        <dbReference type="Pfam" id="PF10099"/>
    </source>
</evidence>
<evidence type="ECO:0000256" key="4">
    <source>
        <dbReference type="ARBA" id="ARBA00022692"/>
    </source>
</evidence>
<evidence type="ECO:0000256" key="7">
    <source>
        <dbReference type="ARBA" id="ARBA00023136"/>
    </source>
</evidence>
<keyword evidence="5" id="KW-1133">Transmembrane helix</keyword>
<dbReference type="GO" id="GO:0006417">
    <property type="term" value="P:regulation of translation"/>
    <property type="evidence" value="ECO:0007669"/>
    <property type="project" value="TreeGrafter"/>
</dbReference>
<keyword evidence="13" id="KW-1185">Reference proteome</keyword>
<dbReference type="EMBL" id="RBKS01000001">
    <property type="protein sequence ID" value="RKR75398.1"/>
    <property type="molecule type" value="Genomic_DNA"/>
</dbReference>
<name>A0A495IJ12_9MICO</name>
<evidence type="ECO:0000256" key="1">
    <source>
        <dbReference type="ARBA" id="ARBA00004167"/>
    </source>
</evidence>
<evidence type="ECO:0000256" key="3">
    <source>
        <dbReference type="ARBA" id="ARBA00022475"/>
    </source>
</evidence>
<feature type="domain" description="Anti-sigma K factor RskA C-terminal" evidence="11">
    <location>
        <begin position="151"/>
        <end position="294"/>
    </location>
</feature>
<dbReference type="OrthoDB" id="153510at2"/>